<gene>
    <name evidence="2" type="ORF">BU16DRAFT_300347</name>
</gene>
<reference evidence="2" key="1">
    <citation type="journal article" date="2020" name="Stud. Mycol.">
        <title>101 Dothideomycetes genomes: a test case for predicting lifestyles and emergence of pathogens.</title>
        <authorList>
            <person name="Haridas S."/>
            <person name="Albert R."/>
            <person name="Binder M."/>
            <person name="Bloem J."/>
            <person name="Labutti K."/>
            <person name="Salamov A."/>
            <person name="Andreopoulos B."/>
            <person name="Baker S."/>
            <person name="Barry K."/>
            <person name="Bills G."/>
            <person name="Bluhm B."/>
            <person name="Cannon C."/>
            <person name="Castanera R."/>
            <person name="Culley D."/>
            <person name="Daum C."/>
            <person name="Ezra D."/>
            <person name="Gonzalez J."/>
            <person name="Henrissat B."/>
            <person name="Kuo A."/>
            <person name="Liang C."/>
            <person name="Lipzen A."/>
            <person name="Lutzoni F."/>
            <person name="Magnuson J."/>
            <person name="Mondo S."/>
            <person name="Nolan M."/>
            <person name="Ohm R."/>
            <person name="Pangilinan J."/>
            <person name="Park H.-J."/>
            <person name="Ramirez L."/>
            <person name="Alfaro M."/>
            <person name="Sun H."/>
            <person name="Tritt A."/>
            <person name="Yoshinaga Y."/>
            <person name="Zwiers L.-H."/>
            <person name="Turgeon B."/>
            <person name="Goodwin S."/>
            <person name="Spatafora J."/>
            <person name="Crous P."/>
            <person name="Grigoriev I."/>
        </authorList>
    </citation>
    <scope>NUCLEOTIDE SEQUENCE</scope>
    <source>
        <strain evidence="2">CBS 269.34</strain>
    </source>
</reference>
<feature type="compositionally biased region" description="Basic and acidic residues" evidence="1">
    <location>
        <begin position="20"/>
        <end position="38"/>
    </location>
</feature>
<dbReference type="EMBL" id="MU004185">
    <property type="protein sequence ID" value="KAF2498609.1"/>
    <property type="molecule type" value="Genomic_DNA"/>
</dbReference>
<feature type="compositionally biased region" description="Polar residues" evidence="1">
    <location>
        <begin position="108"/>
        <end position="124"/>
    </location>
</feature>
<evidence type="ECO:0000313" key="3">
    <source>
        <dbReference type="Proteomes" id="UP000799750"/>
    </source>
</evidence>
<feature type="region of interest" description="Disordered" evidence="1">
    <location>
        <begin position="18"/>
        <end position="38"/>
    </location>
</feature>
<proteinExistence type="predicted"/>
<name>A0A6A6R243_9PEZI</name>
<evidence type="ECO:0000313" key="2">
    <source>
        <dbReference type="EMBL" id="KAF2498609.1"/>
    </source>
</evidence>
<evidence type="ECO:0000256" key="1">
    <source>
        <dbReference type="SAM" id="MobiDB-lite"/>
    </source>
</evidence>
<feature type="region of interest" description="Disordered" evidence="1">
    <location>
        <begin position="99"/>
        <end position="161"/>
    </location>
</feature>
<dbReference type="AlphaFoldDB" id="A0A6A6R243"/>
<organism evidence="2 3">
    <name type="scientific">Lophium mytilinum</name>
    <dbReference type="NCBI Taxonomy" id="390894"/>
    <lineage>
        <taxon>Eukaryota</taxon>
        <taxon>Fungi</taxon>
        <taxon>Dikarya</taxon>
        <taxon>Ascomycota</taxon>
        <taxon>Pezizomycotina</taxon>
        <taxon>Dothideomycetes</taxon>
        <taxon>Pleosporomycetidae</taxon>
        <taxon>Mytilinidiales</taxon>
        <taxon>Mytilinidiaceae</taxon>
        <taxon>Lophium</taxon>
    </lineage>
</organism>
<dbReference type="Proteomes" id="UP000799750">
    <property type="component" value="Unassembled WGS sequence"/>
</dbReference>
<keyword evidence="3" id="KW-1185">Reference proteome</keyword>
<sequence length="245" mass="26476">MLRGPLRTLLPLSCSSAMDGLRDNGRDTHPSGRYDAGDRAKATGRAIPTCSSGRWYALSGPRDLGAILPNNWLRPGLLSNTSAVRRRKPRVVLCTAVGTPNRVPPETPQQSALSTVRCPGSQSPCKARPPRWSIQPADAEERLDRPKQPSSTPRPHPSTLLSPALSSACQFDLPDLCSRRPRDSHPLLCSRLDCRVLCSPASPVRPGSLLLCNPQRHSKPAACCCSQFFEPIGALESFAVRAVAC</sequence>
<protein>
    <submittedName>
        <fullName evidence="2">Uncharacterized protein</fullName>
    </submittedName>
</protein>
<accession>A0A6A6R243</accession>